<evidence type="ECO:0000313" key="2">
    <source>
        <dbReference type="Proteomes" id="UP000632535"/>
    </source>
</evidence>
<gene>
    <name evidence="1" type="ORF">GCM10007368_10800</name>
</gene>
<proteinExistence type="predicted"/>
<dbReference type="EMBL" id="BMDG01000003">
    <property type="protein sequence ID" value="GGI06365.1"/>
    <property type="molecule type" value="Genomic_DNA"/>
</dbReference>
<reference evidence="2" key="1">
    <citation type="journal article" date="2019" name="Int. J. Syst. Evol. Microbiol.">
        <title>The Global Catalogue of Microorganisms (GCM) 10K type strain sequencing project: providing services to taxonomists for standard genome sequencing and annotation.</title>
        <authorList>
            <consortium name="The Broad Institute Genomics Platform"/>
            <consortium name="The Broad Institute Genome Sequencing Center for Infectious Disease"/>
            <person name="Wu L."/>
            <person name="Ma J."/>
        </authorList>
    </citation>
    <scope>NUCLEOTIDE SEQUENCE [LARGE SCALE GENOMIC DNA]</scope>
    <source>
        <strain evidence="2">CCM 8653</strain>
    </source>
</reference>
<sequence>MAQAVAYLGLLDRARAVEMLRRRAAGVREVVAGIEAGVAGAADAGLPELYVVEGGYALALRRAGR</sequence>
<comment type="caution">
    <text evidence="1">The sequence shown here is derived from an EMBL/GenBank/DDBJ whole genome shotgun (WGS) entry which is preliminary data.</text>
</comment>
<dbReference type="RefSeq" id="WP_188522639.1">
    <property type="nucleotide sequence ID" value="NZ_BMDG01000003.1"/>
</dbReference>
<protein>
    <submittedName>
        <fullName evidence="1">Uncharacterized protein</fullName>
    </submittedName>
</protein>
<organism evidence="1 2">
    <name type="scientific">Isoptericola cucumis</name>
    <dbReference type="NCBI Taxonomy" id="1776856"/>
    <lineage>
        <taxon>Bacteria</taxon>
        <taxon>Bacillati</taxon>
        <taxon>Actinomycetota</taxon>
        <taxon>Actinomycetes</taxon>
        <taxon>Micrococcales</taxon>
        <taxon>Promicromonosporaceae</taxon>
        <taxon>Isoptericola</taxon>
    </lineage>
</organism>
<name>A0ABQ2B6G7_9MICO</name>
<dbReference type="Proteomes" id="UP000632535">
    <property type="component" value="Unassembled WGS sequence"/>
</dbReference>
<evidence type="ECO:0000313" key="1">
    <source>
        <dbReference type="EMBL" id="GGI06365.1"/>
    </source>
</evidence>
<keyword evidence="2" id="KW-1185">Reference proteome</keyword>
<accession>A0ABQ2B6G7</accession>